<organism evidence="1 2">
    <name type="scientific">Candidatus Methylacidithermus pantelleriae</name>
    <dbReference type="NCBI Taxonomy" id="2744239"/>
    <lineage>
        <taxon>Bacteria</taxon>
        <taxon>Pseudomonadati</taxon>
        <taxon>Verrucomicrobiota</taxon>
        <taxon>Methylacidiphilae</taxon>
        <taxon>Methylacidiphilales</taxon>
        <taxon>Methylacidiphilaceae</taxon>
        <taxon>Candidatus Methylacidithermus</taxon>
    </lineage>
</organism>
<proteinExistence type="predicted"/>
<dbReference type="Proteomes" id="UP000663859">
    <property type="component" value="Unassembled WGS sequence"/>
</dbReference>
<name>A0A8J2BRN0_9BACT</name>
<reference evidence="1" key="1">
    <citation type="submission" date="2021-02" db="EMBL/GenBank/DDBJ databases">
        <authorList>
            <person name="Cremers G."/>
            <person name="Picone N."/>
        </authorList>
    </citation>
    <scope>NUCLEOTIDE SEQUENCE</scope>
    <source>
        <strain evidence="1">PQ17</strain>
    </source>
</reference>
<comment type="caution">
    <text evidence="1">The sequence shown here is derived from an EMBL/GenBank/DDBJ whole genome shotgun (WGS) entry which is preliminary data.</text>
</comment>
<dbReference type="EMBL" id="CAJNOB010000070">
    <property type="protein sequence ID" value="CAF0705034.1"/>
    <property type="molecule type" value="Genomic_DNA"/>
</dbReference>
<evidence type="ECO:0000313" key="1">
    <source>
        <dbReference type="EMBL" id="CAF0705034.1"/>
    </source>
</evidence>
<gene>
    <name evidence="1" type="ORF">MPNT_80077</name>
</gene>
<evidence type="ECO:0000313" key="2">
    <source>
        <dbReference type="Proteomes" id="UP000663859"/>
    </source>
</evidence>
<protein>
    <submittedName>
        <fullName evidence="1">Uncharacterized protein</fullName>
    </submittedName>
</protein>
<accession>A0A8J2BRN0</accession>
<sequence>MVVVDPSEMTDDIVGDLHDGIVSLCARH</sequence>
<dbReference type="AlphaFoldDB" id="A0A8J2BRN0"/>
<keyword evidence="2" id="KW-1185">Reference proteome</keyword>